<dbReference type="AlphaFoldDB" id="A0ABD5RWI7"/>
<gene>
    <name evidence="2" type="ORF">ACFQE1_04375</name>
</gene>
<sequence length="112" mass="12125">MSNASDAGYEAVAKICRVLSRSARIHVIEAIADGASSRIEIADAVAKETGRPRHDVRTTLVHVHLPVLEEASVVEHDSETGAVTAGACFTDVYEFVLESLHKVRAVNEENTR</sequence>
<dbReference type="InterPro" id="IPR036388">
    <property type="entry name" value="WH-like_DNA-bd_sf"/>
</dbReference>
<comment type="caution">
    <text evidence="2">The sequence shown here is derived from an EMBL/GenBank/DDBJ whole genome shotgun (WGS) entry which is preliminary data.</text>
</comment>
<reference evidence="2 3" key="1">
    <citation type="journal article" date="2019" name="Int. J. Syst. Evol. Microbiol.">
        <title>The Global Catalogue of Microorganisms (GCM) 10K type strain sequencing project: providing services to taxonomists for standard genome sequencing and annotation.</title>
        <authorList>
            <consortium name="The Broad Institute Genomics Platform"/>
            <consortium name="The Broad Institute Genome Sequencing Center for Infectious Disease"/>
            <person name="Wu L."/>
            <person name="Ma J."/>
        </authorList>
    </citation>
    <scope>NUCLEOTIDE SEQUENCE [LARGE SCALE GENOMIC DNA]</scope>
    <source>
        <strain evidence="2 3">NBRC 111368</strain>
    </source>
</reference>
<dbReference type="Proteomes" id="UP001596328">
    <property type="component" value="Unassembled WGS sequence"/>
</dbReference>
<dbReference type="Pfam" id="PF24035">
    <property type="entry name" value="DUF7344"/>
    <property type="match status" value="1"/>
</dbReference>
<organism evidence="2 3">
    <name type="scientific">Halobium palmae</name>
    <dbReference type="NCBI Taxonomy" id="1776492"/>
    <lineage>
        <taxon>Archaea</taxon>
        <taxon>Methanobacteriati</taxon>
        <taxon>Methanobacteriota</taxon>
        <taxon>Stenosarchaea group</taxon>
        <taxon>Halobacteria</taxon>
        <taxon>Halobacteriales</taxon>
        <taxon>Haloferacaceae</taxon>
        <taxon>Halobium</taxon>
    </lineage>
</organism>
<accession>A0ABD5RWI7</accession>
<feature type="domain" description="DUF7344" evidence="1">
    <location>
        <begin position="17"/>
        <end position="84"/>
    </location>
</feature>
<evidence type="ECO:0000313" key="3">
    <source>
        <dbReference type="Proteomes" id="UP001596328"/>
    </source>
</evidence>
<keyword evidence="3" id="KW-1185">Reference proteome</keyword>
<name>A0ABD5RWI7_9EURY</name>
<evidence type="ECO:0000259" key="1">
    <source>
        <dbReference type="Pfam" id="PF24035"/>
    </source>
</evidence>
<proteinExistence type="predicted"/>
<evidence type="ECO:0000313" key="2">
    <source>
        <dbReference type="EMBL" id="MFC6723635.1"/>
    </source>
</evidence>
<dbReference type="Gene3D" id="1.10.10.10">
    <property type="entry name" value="Winged helix-like DNA-binding domain superfamily/Winged helix DNA-binding domain"/>
    <property type="match status" value="1"/>
</dbReference>
<dbReference type="EMBL" id="JBHSWU010000030">
    <property type="protein sequence ID" value="MFC6723635.1"/>
    <property type="molecule type" value="Genomic_DNA"/>
</dbReference>
<protein>
    <recommendedName>
        <fullName evidence="1">DUF7344 domain-containing protein</fullName>
    </recommendedName>
</protein>
<dbReference type="InterPro" id="IPR055768">
    <property type="entry name" value="DUF7344"/>
</dbReference>